<reference evidence="3" key="1">
    <citation type="submission" date="2012-04" db="EMBL/GenBank/DDBJ databases">
        <authorList>
            <person name="Borisov I.G."/>
            <person name="Ivanikova N.V."/>
            <person name="Pinevich A.V."/>
        </authorList>
    </citation>
    <scope>NUCLEOTIDE SEQUENCE</scope>
    <source>
        <strain evidence="3">CALU 1027</strain>
    </source>
</reference>
<organism evidence="3 4">
    <name type="scientific">Prochlorothrix hollandica PCC 9006 = CALU 1027</name>
    <dbReference type="NCBI Taxonomy" id="317619"/>
    <lineage>
        <taxon>Bacteria</taxon>
        <taxon>Bacillati</taxon>
        <taxon>Cyanobacteriota</taxon>
        <taxon>Cyanophyceae</taxon>
        <taxon>Prochlorotrichales</taxon>
        <taxon>Prochlorotrichaceae</taxon>
        <taxon>Prochlorothrix</taxon>
    </lineage>
</organism>
<dbReference type="Pfam" id="PF11283">
    <property type="entry name" value="DUF3084"/>
    <property type="match status" value="1"/>
</dbReference>
<dbReference type="InterPro" id="IPR021435">
    <property type="entry name" value="DUF3084"/>
</dbReference>
<evidence type="ECO:0008006" key="5">
    <source>
        <dbReference type="Google" id="ProtNLM"/>
    </source>
</evidence>
<keyword evidence="2" id="KW-0812">Transmembrane</keyword>
<protein>
    <recommendedName>
        <fullName evidence="5">DUF3084 domain-containing protein</fullName>
    </recommendedName>
</protein>
<dbReference type="AlphaFoldDB" id="A0A0M2PXT1"/>
<proteinExistence type="predicted"/>
<keyword evidence="4" id="KW-1185">Reference proteome</keyword>
<feature type="transmembrane region" description="Helical" evidence="2">
    <location>
        <begin position="42"/>
        <end position="66"/>
    </location>
</feature>
<name>A0A0M2PXT1_PROHO</name>
<evidence type="ECO:0000313" key="4">
    <source>
        <dbReference type="Proteomes" id="UP000034681"/>
    </source>
</evidence>
<keyword evidence="1" id="KW-0175">Coiled coil</keyword>
<evidence type="ECO:0000313" key="3">
    <source>
        <dbReference type="EMBL" id="KKI99473.1"/>
    </source>
</evidence>
<dbReference type="STRING" id="317619.GCA_000332315_04290"/>
<comment type="caution">
    <text evidence="3">The sequence shown here is derived from an EMBL/GenBank/DDBJ whole genome shotgun (WGS) entry which is preliminary data.</text>
</comment>
<dbReference type="eggNOG" id="COG4372">
    <property type="taxonomic scope" value="Bacteria"/>
</dbReference>
<sequence>MAGYILVLSVLILGGVIATVGDRLGTKVGKARLSLFNLRPRDTAVVITILTGGVVSATTLGILFAVNKELRGIFQLEELESQRETAQAELEQVRQEKTAIEAALTQAQDQQREAQAQLTTINQSLDQAKERQATTEAQLKTVAGQATGLRQEAAMLQAEADELMQQRDRVQAQIEQRDREIQKQEALLAAGQAQIAKGQAQIAAGQTQIDQLETAQQFLAQEVQQLEQNYRLLQTGSVVLARGQVLSTAVIQSPSRQQSRDLLDQVLQQANQVAQQQIRPGTDSADEPVIQVPLAEVDRLIDELSNGQPSVVRVLAARNSVLGDSRVQVVLEVSPNRLIFQAGEVVANASTDPTQMDINQLRQRLDLLLAASQFRAERAGIVSEGVPLRVQTYVQFLEQLATQEQPLTIQAVTPMPIYTVGPLRLQFIALDRDNHEVFRSLEPASSLDPNGAGF</sequence>
<keyword evidence="2" id="KW-1133">Transmembrane helix</keyword>
<dbReference type="Gene3D" id="1.10.287.1490">
    <property type="match status" value="1"/>
</dbReference>
<dbReference type="Proteomes" id="UP000034681">
    <property type="component" value="Unassembled WGS sequence"/>
</dbReference>
<dbReference type="OrthoDB" id="9812848at2"/>
<evidence type="ECO:0000256" key="1">
    <source>
        <dbReference type="SAM" id="Coils"/>
    </source>
</evidence>
<gene>
    <name evidence="3" type="ORF">PROH_12800</name>
</gene>
<accession>A0A0M2PXT1</accession>
<feature type="coiled-coil region" evidence="1">
    <location>
        <begin position="76"/>
        <end position="229"/>
    </location>
</feature>
<dbReference type="RefSeq" id="WP_017714395.1">
    <property type="nucleotide sequence ID" value="NZ_KB235942.1"/>
</dbReference>
<dbReference type="EMBL" id="AJTX02000005">
    <property type="protein sequence ID" value="KKI99473.1"/>
    <property type="molecule type" value="Genomic_DNA"/>
</dbReference>
<keyword evidence="2" id="KW-0472">Membrane</keyword>
<evidence type="ECO:0000256" key="2">
    <source>
        <dbReference type="SAM" id="Phobius"/>
    </source>
</evidence>